<evidence type="ECO:0000313" key="11">
    <source>
        <dbReference type="EMBL" id="QPS01008.1"/>
    </source>
</evidence>
<dbReference type="PANTHER" id="PTHR31727:SF6">
    <property type="entry name" value="OLEOYL-ACYL CARRIER PROTEIN THIOESTERASE 1, CHLOROPLASTIC"/>
    <property type="match status" value="1"/>
</dbReference>
<dbReference type="GO" id="GO:0016297">
    <property type="term" value="F:fatty acyl-[ACP] hydrolase activity"/>
    <property type="evidence" value="ECO:0007669"/>
    <property type="project" value="InterPro"/>
</dbReference>
<dbReference type="SUPFAM" id="SSF54637">
    <property type="entry name" value="Thioesterase/thiol ester dehydrase-isomerase"/>
    <property type="match status" value="2"/>
</dbReference>
<evidence type="ECO:0000313" key="10">
    <source>
        <dbReference type="EMBL" id="MCY3052702.1"/>
    </source>
</evidence>
<evidence type="ECO:0000256" key="6">
    <source>
        <dbReference type="ARBA" id="ARBA00023098"/>
    </source>
</evidence>
<name>A0A0X8FE97_9LACT</name>
<feature type="domain" description="Acyl-ACP thioesterase N-terminal hotdog" evidence="8">
    <location>
        <begin position="4"/>
        <end position="125"/>
    </location>
</feature>
<evidence type="ECO:0000256" key="7">
    <source>
        <dbReference type="ARBA" id="ARBA00023160"/>
    </source>
</evidence>
<dbReference type="Proteomes" id="UP000594771">
    <property type="component" value="Chromosome"/>
</dbReference>
<proteinExistence type="inferred from homology"/>
<keyword evidence="4" id="KW-0276">Fatty acid metabolism</keyword>
<feature type="domain" description="Acyl-ACP thioesterase-like C-terminal" evidence="9">
    <location>
        <begin position="156"/>
        <end position="248"/>
    </location>
</feature>
<dbReference type="Pfam" id="PF01643">
    <property type="entry name" value="Acyl-ACP_TE"/>
    <property type="match status" value="1"/>
</dbReference>
<dbReference type="GO" id="GO:0000036">
    <property type="term" value="F:acyl carrier activity"/>
    <property type="evidence" value="ECO:0007669"/>
    <property type="project" value="TreeGrafter"/>
</dbReference>
<reference evidence="11 12" key="1">
    <citation type="submission" date="2020-12" db="EMBL/GenBank/DDBJ databases">
        <title>FDA dAtabase for Regulatory Grade micrObial Sequences (FDA-ARGOS): Supporting development and validation of Infectious Disease Dx tests.</title>
        <authorList>
            <person name="Sproer C."/>
            <person name="Gronow S."/>
            <person name="Severitt S."/>
            <person name="Schroder I."/>
            <person name="Tallon L."/>
            <person name="Sadzewicz L."/>
            <person name="Zhao X."/>
            <person name="Boylan J."/>
            <person name="Ott S."/>
            <person name="Bowen H."/>
            <person name="Vavikolanu K."/>
            <person name="Mehta A."/>
            <person name="Aluvathingal J."/>
            <person name="Nadendla S."/>
            <person name="Lowell S."/>
            <person name="Myers T."/>
            <person name="Yan Y."/>
            <person name="Sichtig H."/>
        </authorList>
    </citation>
    <scope>NUCLEOTIDE SEQUENCE [LARGE SCALE GENOMIC DNA]</scope>
    <source>
        <strain evidence="11 12">FDAARGOS_911</strain>
    </source>
</reference>
<dbReference type="Proteomes" id="UP001069145">
    <property type="component" value="Unassembled WGS sequence"/>
</dbReference>
<protein>
    <submittedName>
        <fullName evidence="10">Thioesterase</fullName>
    </submittedName>
</protein>
<keyword evidence="3" id="KW-0378">Hydrolase</keyword>
<keyword evidence="2" id="KW-0444">Lipid biosynthesis</keyword>
<dbReference type="InterPro" id="IPR029069">
    <property type="entry name" value="HotDog_dom_sf"/>
</dbReference>
<evidence type="ECO:0000259" key="8">
    <source>
        <dbReference type="Pfam" id="PF01643"/>
    </source>
</evidence>
<dbReference type="Gene3D" id="3.10.129.10">
    <property type="entry name" value="Hotdog Thioesterase"/>
    <property type="match status" value="1"/>
</dbReference>
<evidence type="ECO:0000256" key="5">
    <source>
        <dbReference type="ARBA" id="ARBA00022946"/>
    </source>
</evidence>
<gene>
    <name evidence="11" type="ORF">I6G68_06330</name>
    <name evidence="10" type="ORF">ODY43_01605</name>
</gene>
<evidence type="ECO:0000313" key="12">
    <source>
        <dbReference type="Proteomes" id="UP000594771"/>
    </source>
</evidence>
<dbReference type="Pfam" id="PF20791">
    <property type="entry name" value="Acyl-ACP_TE_C"/>
    <property type="match status" value="1"/>
</dbReference>
<dbReference type="EMBL" id="CP065662">
    <property type="protein sequence ID" value="QPS01008.1"/>
    <property type="molecule type" value="Genomic_DNA"/>
</dbReference>
<dbReference type="AlphaFoldDB" id="A0A0X8FE97"/>
<dbReference type="KEGG" id="aun:AWM73_03725"/>
<evidence type="ECO:0000256" key="4">
    <source>
        <dbReference type="ARBA" id="ARBA00022832"/>
    </source>
</evidence>
<reference evidence="10" key="2">
    <citation type="submission" date="2022-09" db="EMBL/GenBank/DDBJ databases">
        <title>Aerococcus urinae taxonomy study.</title>
        <authorList>
            <person name="Christensen J."/>
            <person name="Senneby E."/>
        </authorList>
    </citation>
    <scope>NUCLEOTIDE SEQUENCE</scope>
    <source>
        <strain evidence="10">NLD-066-U95</strain>
    </source>
</reference>
<dbReference type="OrthoDB" id="9801517at2"/>
<dbReference type="InterPro" id="IPR045023">
    <property type="entry name" value="FATA/B"/>
</dbReference>
<evidence type="ECO:0000256" key="2">
    <source>
        <dbReference type="ARBA" id="ARBA00022516"/>
    </source>
</evidence>
<sequence length="251" mass="28865">MAASYQKDIIISQGQCDQEGRIQIKSLIALFLALSADHDQALKQAGLWSLDSRYIWVIVENQLRINRLAKYNESVTVTTELAGANAFFVKRNFTLVDQEGALIAKCTMVYTLIDFVSRQIERVDTHSLDAKLGIDVSKRIRLNKIKFSPTGDADLLSEFLVDHQAIDQNKHVNNLVYLDWIFRQVGQELIESWQVKDLTIIYKHELYEGDRGWLKSEINQDGDKQLLTKHKIVSFDDNIHASVEITWNRKD</sequence>
<dbReference type="GeneID" id="35767704"/>
<evidence type="ECO:0000313" key="13">
    <source>
        <dbReference type="Proteomes" id="UP001069145"/>
    </source>
</evidence>
<keyword evidence="7" id="KW-0275">Fatty acid biosynthesis</keyword>
<accession>A0A0X8FE97</accession>
<comment type="similarity">
    <text evidence="1">Belongs to the acyl-ACP thioesterase family.</text>
</comment>
<keyword evidence="13" id="KW-1185">Reference proteome</keyword>
<dbReference type="InterPro" id="IPR049427">
    <property type="entry name" value="Acyl-ACP_TE_C"/>
</dbReference>
<keyword evidence="5" id="KW-0809">Transit peptide</keyword>
<evidence type="ECO:0000256" key="3">
    <source>
        <dbReference type="ARBA" id="ARBA00022801"/>
    </source>
</evidence>
<keyword evidence="6" id="KW-0443">Lipid metabolism</keyword>
<dbReference type="RefSeq" id="WP_060778133.1">
    <property type="nucleotide sequence ID" value="NZ_CAJHLF010000010.1"/>
</dbReference>
<dbReference type="InterPro" id="IPR002864">
    <property type="entry name" value="Acyl-ACP_thioesterase_NHD"/>
</dbReference>
<evidence type="ECO:0000259" key="9">
    <source>
        <dbReference type="Pfam" id="PF20791"/>
    </source>
</evidence>
<organism evidence="11 12">
    <name type="scientific">Aerococcus urinae</name>
    <dbReference type="NCBI Taxonomy" id="1376"/>
    <lineage>
        <taxon>Bacteria</taxon>
        <taxon>Bacillati</taxon>
        <taxon>Bacillota</taxon>
        <taxon>Bacilli</taxon>
        <taxon>Lactobacillales</taxon>
        <taxon>Aerococcaceae</taxon>
        <taxon>Aerococcus</taxon>
    </lineage>
</organism>
<dbReference type="EMBL" id="JAOTML010000001">
    <property type="protein sequence ID" value="MCY3052702.1"/>
    <property type="molecule type" value="Genomic_DNA"/>
</dbReference>
<dbReference type="PANTHER" id="PTHR31727">
    <property type="entry name" value="OLEOYL-ACYL CARRIER PROTEIN THIOESTERASE 1, CHLOROPLASTIC"/>
    <property type="match status" value="1"/>
</dbReference>
<evidence type="ECO:0000256" key="1">
    <source>
        <dbReference type="ARBA" id="ARBA00006500"/>
    </source>
</evidence>